<dbReference type="Gene3D" id="2.60.120.10">
    <property type="entry name" value="Jelly Rolls"/>
    <property type="match status" value="1"/>
</dbReference>
<dbReference type="InterPro" id="IPR013096">
    <property type="entry name" value="Cupin_2"/>
</dbReference>
<gene>
    <name evidence="2" type="ORF">FHP05_06235</name>
</gene>
<protein>
    <submittedName>
        <fullName evidence="2">Cupin domain-containing protein</fullName>
    </submittedName>
</protein>
<dbReference type="CDD" id="cd02223">
    <property type="entry name" value="cupin_Bh2720-like"/>
    <property type="match status" value="1"/>
</dbReference>
<dbReference type="PANTHER" id="PTHR43346">
    <property type="entry name" value="LIGAND BINDING DOMAIN PROTEIN, PUTATIVE (AFU_ORTHOLOGUE AFUA_6G14370)-RELATED"/>
    <property type="match status" value="1"/>
</dbReference>
<proteinExistence type="predicted"/>
<dbReference type="AlphaFoldDB" id="A0A5C8NWV0"/>
<name>A0A5C8NWV0_9BACI</name>
<comment type="caution">
    <text evidence="2">The sequence shown here is derived from an EMBL/GenBank/DDBJ whole genome shotgun (WGS) entry which is preliminary data.</text>
</comment>
<dbReference type="Pfam" id="PF07883">
    <property type="entry name" value="Cupin_2"/>
    <property type="match status" value="1"/>
</dbReference>
<sequence length="191" mass="22078">MSNLYYIPHVYPCPYYIYFPMYNGDSRLMRSWTFADEIEYAKLHGYASPTNENRLKDYGNNPFVINIEEAAKRNNTFRTAIWTGEHLQVTLMSIDVGEDVGLEVHPNTDQFLRIEEGQGVVQMGDTKDDLSFERYVYNNDAIMVPAGKWHNLVNTGNKPLKLYSIYAPPEHPFGTIHQTKADDIEHEKHGQ</sequence>
<dbReference type="Proteomes" id="UP000321574">
    <property type="component" value="Unassembled WGS sequence"/>
</dbReference>
<feature type="domain" description="Cupin type-2" evidence="1">
    <location>
        <begin position="91"/>
        <end position="166"/>
    </location>
</feature>
<evidence type="ECO:0000259" key="1">
    <source>
        <dbReference type="Pfam" id="PF07883"/>
    </source>
</evidence>
<dbReference type="InterPro" id="IPR014710">
    <property type="entry name" value="RmlC-like_jellyroll"/>
</dbReference>
<evidence type="ECO:0000313" key="3">
    <source>
        <dbReference type="Proteomes" id="UP000321574"/>
    </source>
</evidence>
<accession>A0A5C8NWV0</accession>
<reference evidence="2 3" key="1">
    <citation type="submission" date="2019-06" db="EMBL/GenBank/DDBJ databases">
        <title>Cerasibacillus sp. nov., isolated from maize field.</title>
        <authorList>
            <person name="Lin S.-Y."/>
            <person name="Tsai C.-F."/>
            <person name="Young C.-C."/>
        </authorList>
    </citation>
    <scope>NUCLEOTIDE SEQUENCE [LARGE SCALE GENOMIC DNA]</scope>
    <source>
        <strain evidence="2 3">CC-CFT480</strain>
    </source>
</reference>
<dbReference type="InterPro" id="IPR052538">
    <property type="entry name" value="Flavonoid_dioxygenase-like"/>
</dbReference>
<dbReference type="PANTHER" id="PTHR43346:SF1">
    <property type="entry name" value="QUERCETIN 2,3-DIOXYGENASE-RELATED"/>
    <property type="match status" value="1"/>
</dbReference>
<dbReference type="EMBL" id="VDUW01000003">
    <property type="protein sequence ID" value="TXL65717.1"/>
    <property type="molecule type" value="Genomic_DNA"/>
</dbReference>
<dbReference type="InterPro" id="IPR011051">
    <property type="entry name" value="RmlC_Cupin_sf"/>
</dbReference>
<dbReference type="OrthoDB" id="3231985at2"/>
<dbReference type="SUPFAM" id="SSF51182">
    <property type="entry name" value="RmlC-like cupins"/>
    <property type="match status" value="1"/>
</dbReference>
<evidence type="ECO:0000313" key="2">
    <source>
        <dbReference type="EMBL" id="TXL65717.1"/>
    </source>
</evidence>
<organism evidence="2 3">
    <name type="scientific">Cerasibacillus terrae</name>
    <dbReference type="NCBI Taxonomy" id="2498845"/>
    <lineage>
        <taxon>Bacteria</taxon>
        <taxon>Bacillati</taxon>
        <taxon>Bacillota</taxon>
        <taxon>Bacilli</taxon>
        <taxon>Bacillales</taxon>
        <taxon>Bacillaceae</taxon>
        <taxon>Cerasibacillus</taxon>
    </lineage>
</organism>
<keyword evidence="3" id="KW-1185">Reference proteome</keyword>